<sequence>MSNTEELHKLLDKVTSACTEPDKPIKEKHQVVEEALDSELIQNYPALTNLLLAIKANRRHDMISKISRELVNVVSDEFSLLHNQQLQTEQLSRKISEEIEETFYFFDKDEVTEQQMDVITQFNEQANKLLGVLAELKKKNPQ</sequence>
<gene>
    <name evidence="2" type="ORF">QX249_10090</name>
</gene>
<keyword evidence="1" id="KW-0175">Coiled coil</keyword>
<dbReference type="RefSeq" id="WP_311019803.1">
    <property type="nucleotide sequence ID" value="NZ_JAUHGG010000003.1"/>
</dbReference>
<protein>
    <submittedName>
        <fullName evidence="2">Uncharacterized protein</fullName>
    </submittedName>
</protein>
<evidence type="ECO:0000313" key="2">
    <source>
        <dbReference type="EMBL" id="MDS1821008.1"/>
    </source>
</evidence>
<accession>A0AAW8Q3G9</accession>
<name>A0AAW8Q3G9_VIBPH</name>
<reference evidence="2" key="1">
    <citation type="submission" date="2023-06" db="EMBL/GenBank/DDBJ databases">
        <title>Genomic Diversity of Vibrio spp. and Metagenomic Analysis of Pathogens in Florida Gulf Coastal Waters Following Hurricane Ian.</title>
        <authorList>
            <person name="Brumfield K.D."/>
        </authorList>
    </citation>
    <scope>NUCLEOTIDE SEQUENCE</scope>
    <source>
        <strain evidence="2">WBS2B-138</strain>
    </source>
</reference>
<comment type="caution">
    <text evidence="2">The sequence shown here is derived from an EMBL/GenBank/DDBJ whole genome shotgun (WGS) entry which is preliminary data.</text>
</comment>
<feature type="coiled-coil region" evidence="1">
    <location>
        <begin position="81"/>
        <end position="139"/>
    </location>
</feature>
<proteinExistence type="predicted"/>
<evidence type="ECO:0000256" key="1">
    <source>
        <dbReference type="SAM" id="Coils"/>
    </source>
</evidence>
<evidence type="ECO:0000313" key="3">
    <source>
        <dbReference type="Proteomes" id="UP001253193"/>
    </source>
</evidence>
<dbReference type="Proteomes" id="UP001253193">
    <property type="component" value="Unassembled WGS sequence"/>
</dbReference>
<dbReference type="EMBL" id="JAUHGG010000003">
    <property type="protein sequence ID" value="MDS1821008.1"/>
    <property type="molecule type" value="Genomic_DNA"/>
</dbReference>
<organism evidence="2 3">
    <name type="scientific">Vibrio parahaemolyticus</name>
    <dbReference type="NCBI Taxonomy" id="670"/>
    <lineage>
        <taxon>Bacteria</taxon>
        <taxon>Pseudomonadati</taxon>
        <taxon>Pseudomonadota</taxon>
        <taxon>Gammaproteobacteria</taxon>
        <taxon>Vibrionales</taxon>
        <taxon>Vibrionaceae</taxon>
        <taxon>Vibrio</taxon>
    </lineage>
</organism>
<dbReference type="AlphaFoldDB" id="A0AAW8Q3G9"/>